<accession>A0ABQ1NSD8</accession>
<keyword evidence="3" id="KW-1185">Reference proteome</keyword>
<evidence type="ECO:0000313" key="3">
    <source>
        <dbReference type="Proteomes" id="UP000630615"/>
    </source>
</evidence>
<protein>
    <submittedName>
        <fullName evidence="2">Uncharacterized protein</fullName>
    </submittedName>
</protein>
<organism evidence="2 3">
    <name type="scientific">Enterococcus wangshanyuanii</name>
    <dbReference type="NCBI Taxonomy" id="2005703"/>
    <lineage>
        <taxon>Bacteria</taxon>
        <taxon>Bacillati</taxon>
        <taxon>Bacillota</taxon>
        <taxon>Bacilli</taxon>
        <taxon>Lactobacillales</taxon>
        <taxon>Enterococcaceae</taxon>
        <taxon>Enterococcus</taxon>
    </lineage>
</organism>
<name>A0ABQ1NSD8_9ENTE</name>
<proteinExistence type="predicted"/>
<reference evidence="3" key="1">
    <citation type="journal article" date="2019" name="Int. J. Syst. Evol. Microbiol.">
        <title>The Global Catalogue of Microorganisms (GCM) 10K type strain sequencing project: providing services to taxonomists for standard genome sequencing and annotation.</title>
        <authorList>
            <consortium name="The Broad Institute Genomics Platform"/>
            <consortium name="The Broad Institute Genome Sequencing Center for Infectious Disease"/>
            <person name="Wu L."/>
            <person name="Ma J."/>
        </authorList>
    </citation>
    <scope>NUCLEOTIDE SEQUENCE [LARGE SCALE GENOMIC DNA]</scope>
    <source>
        <strain evidence="3">CGMCC 1.15942</strain>
    </source>
</reference>
<sequence>MNLKKGDRLYFTINVFTFINSKNVADRKEGKTRSRDKTVISASNSK</sequence>
<gene>
    <name evidence="2" type="ORF">GCM10011573_12150</name>
</gene>
<dbReference type="EMBL" id="BMKI01000002">
    <property type="protein sequence ID" value="GGC84136.1"/>
    <property type="molecule type" value="Genomic_DNA"/>
</dbReference>
<feature type="compositionally biased region" description="Basic and acidic residues" evidence="1">
    <location>
        <begin position="26"/>
        <end position="38"/>
    </location>
</feature>
<feature type="region of interest" description="Disordered" evidence="1">
    <location>
        <begin position="26"/>
        <end position="46"/>
    </location>
</feature>
<evidence type="ECO:0000313" key="2">
    <source>
        <dbReference type="EMBL" id="GGC84136.1"/>
    </source>
</evidence>
<comment type="caution">
    <text evidence="2">The sequence shown here is derived from an EMBL/GenBank/DDBJ whole genome shotgun (WGS) entry which is preliminary data.</text>
</comment>
<dbReference type="Proteomes" id="UP000630615">
    <property type="component" value="Unassembled WGS sequence"/>
</dbReference>
<evidence type="ECO:0000256" key="1">
    <source>
        <dbReference type="SAM" id="MobiDB-lite"/>
    </source>
</evidence>